<organism evidence="4 5">
    <name type="scientific">Mycena sanguinolenta</name>
    <dbReference type="NCBI Taxonomy" id="230812"/>
    <lineage>
        <taxon>Eukaryota</taxon>
        <taxon>Fungi</taxon>
        <taxon>Dikarya</taxon>
        <taxon>Basidiomycota</taxon>
        <taxon>Agaricomycotina</taxon>
        <taxon>Agaricomycetes</taxon>
        <taxon>Agaricomycetidae</taxon>
        <taxon>Agaricales</taxon>
        <taxon>Marasmiineae</taxon>
        <taxon>Mycenaceae</taxon>
        <taxon>Mycena</taxon>
    </lineage>
</organism>
<accession>A0A8H6XE10</accession>
<dbReference type="Proteomes" id="UP000623467">
    <property type="component" value="Unassembled WGS sequence"/>
</dbReference>
<sequence length="403" mass="45188">MSTDSPSSSAECQPNDYALRRDLMREWAADLDQLAVLQDELTKSRAELEWTRCENIAQNSAIEVLRRDTEVYKEEIATQRSELQKLQNNVDRETYRQLLENYWTVQAELDKTKIELDRQTTAFAELQRQKDEEQMAHMNRLRAEILSIFAQAPAGFNAAPTPAGGTVQGRPQVSPQLAPTSSNTTRPQPESITRPLPHCANTSSLITTGNGPRTENISGVKPPIKGEHEDDIIIVESSGPKHAKYLTALPEGRRKELEESPEFVTDVDKSTVFTRGFLSATLGGSHQPLIVKIAKQKQKSLAESCNIEKFLVPNQNQNPWCPRFPGEHGYMFVGLGNERETFQEPERLNLFLSVPTGGSKALEVTYMGFYEVSSGCTTQRRRVAHTITHRATQLRGDHGQQGK</sequence>
<feature type="coiled-coil region" evidence="1">
    <location>
        <begin position="62"/>
        <end position="136"/>
    </location>
</feature>
<dbReference type="InterPro" id="IPR046520">
    <property type="entry name" value="DUF6697"/>
</dbReference>
<protein>
    <submittedName>
        <fullName evidence="4">Acetyltransferase component of pyruvate dehydrogenase complex</fullName>
    </submittedName>
</protein>
<dbReference type="OrthoDB" id="2757553at2759"/>
<reference evidence="4" key="1">
    <citation type="submission" date="2020-05" db="EMBL/GenBank/DDBJ databases">
        <title>Mycena genomes resolve the evolution of fungal bioluminescence.</title>
        <authorList>
            <person name="Tsai I.J."/>
        </authorList>
    </citation>
    <scope>NUCLEOTIDE SEQUENCE</scope>
    <source>
        <strain evidence="4">160909Yilan</strain>
    </source>
</reference>
<dbReference type="AlphaFoldDB" id="A0A8H6XE10"/>
<evidence type="ECO:0000259" key="3">
    <source>
        <dbReference type="Pfam" id="PF20411"/>
    </source>
</evidence>
<gene>
    <name evidence="4" type="ORF">MSAN_02150700</name>
</gene>
<evidence type="ECO:0000313" key="5">
    <source>
        <dbReference type="Proteomes" id="UP000623467"/>
    </source>
</evidence>
<comment type="caution">
    <text evidence="4">The sequence shown here is derived from an EMBL/GenBank/DDBJ whole genome shotgun (WGS) entry which is preliminary data.</text>
</comment>
<feature type="compositionally biased region" description="Polar residues" evidence="2">
    <location>
        <begin position="169"/>
        <end position="191"/>
    </location>
</feature>
<evidence type="ECO:0000313" key="4">
    <source>
        <dbReference type="EMBL" id="KAF7339368.1"/>
    </source>
</evidence>
<evidence type="ECO:0000256" key="1">
    <source>
        <dbReference type="SAM" id="Coils"/>
    </source>
</evidence>
<dbReference type="EMBL" id="JACAZH010000031">
    <property type="protein sequence ID" value="KAF7339368.1"/>
    <property type="molecule type" value="Genomic_DNA"/>
</dbReference>
<dbReference type="Pfam" id="PF20411">
    <property type="entry name" value="DUF6697"/>
    <property type="match status" value="1"/>
</dbReference>
<keyword evidence="5" id="KW-1185">Reference proteome</keyword>
<feature type="region of interest" description="Disordered" evidence="2">
    <location>
        <begin position="157"/>
        <end position="225"/>
    </location>
</feature>
<feature type="compositionally biased region" description="Polar residues" evidence="2">
    <location>
        <begin position="200"/>
        <end position="217"/>
    </location>
</feature>
<keyword evidence="4" id="KW-0808">Transferase</keyword>
<evidence type="ECO:0000256" key="2">
    <source>
        <dbReference type="SAM" id="MobiDB-lite"/>
    </source>
</evidence>
<proteinExistence type="predicted"/>
<keyword evidence="4" id="KW-0670">Pyruvate</keyword>
<dbReference type="GO" id="GO:0016740">
    <property type="term" value="F:transferase activity"/>
    <property type="evidence" value="ECO:0007669"/>
    <property type="project" value="UniProtKB-KW"/>
</dbReference>
<name>A0A8H6XE10_9AGAR</name>
<keyword evidence="1" id="KW-0175">Coiled coil</keyword>
<feature type="domain" description="DUF6697" evidence="3">
    <location>
        <begin position="273"/>
        <end position="374"/>
    </location>
</feature>